<dbReference type="InterPro" id="IPR011990">
    <property type="entry name" value="TPR-like_helical_dom_sf"/>
</dbReference>
<evidence type="ECO:0000259" key="2">
    <source>
        <dbReference type="PROSITE" id="PS50280"/>
    </source>
</evidence>
<dbReference type="InterPro" id="IPR053185">
    <property type="entry name" value="SET_domain_protein"/>
</dbReference>
<dbReference type="EMBL" id="PTQR01000004">
    <property type="protein sequence ID" value="TKX27460.1"/>
    <property type="molecule type" value="Genomic_DNA"/>
</dbReference>
<name>A0A4U7BCB0_9PEZI</name>
<dbReference type="PANTHER" id="PTHR47332">
    <property type="entry name" value="SET DOMAIN-CONTAINING PROTEIN 5"/>
    <property type="match status" value="1"/>
</dbReference>
<dbReference type="Gene3D" id="2.170.270.10">
    <property type="entry name" value="SET domain"/>
    <property type="match status" value="1"/>
</dbReference>
<evidence type="ECO:0000256" key="1">
    <source>
        <dbReference type="SAM" id="MobiDB-lite"/>
    </source>
</evidence>
<dbReference type="AlphaFoldDB" id="A0A4U7BCB0"/>
<feature type="domain" description="SET" evidence="2">
    <location>
        <begin position="47"/>
        <end position="222"/>
    </location>
</feature>
<proteinExistence type="predicted"/>
<comment type="caution">
    <text evidence="3">The sequence shown here is derived from an EMBL/GenBank/DDBJ whole genome shotgun (WGS) entry which is preliminary data.</text>
</comment>
<feature type="region of interest" description="Disordered" evidence="1">
    <location>
        <begin position="1"/>
        <end position="49"/>
    </location>
</feature>
<dbReference type="PANTHER" id="PTHR47332:SF4">
    <property type="entry name" value="SET DOMAIN-CONTAINING PROTEIN 5"/>
    <property type="match status" value="1"/>
</dbReference>
<reference evidence="3 4" key="1">
    <citation type="submission" date="2018-02" db="EMBL/GenBank/DDBJ databases">
        <title>Draft genome sequences of Elsinoe sp., causing black scab on jojoba.</title>
        <authorList>
            <person name="Stodart B."/>
            <person name="Jeffress S."/>
            <person name="Ash G."/>
            <person name="Arun Chinnappa K."/>
        </authorList>
    </citation>
    <scope>NUCLEOTIDE SEQUENCE [LARGE SCALE GENOMIC DNA]</scope>
    <source>
        <strain evidence="3 4">Hillstone_2</strain>
    </source>
</reference>
<dbReference type="Proteomes" id="UP000308133">
    <property type="component" value="Unassembled WGS sequence"/>
</dbReference>
<dbReference type="CDD" id="cd20071">
    <property type="entry name" value="SET_SMYD"/>
    <property type="match status" value="1"/>
</dbReference>
<organism evidence="3 4">
    <name type="scientific">Elsinoe australis</name>
    <dbReference type="NCBI Taxonomy" id="40998"/>
    <lineage>
        <taxon>Eukaryota</taxon>
        <taxon>Fungi</taxon>
        <taxon>Dikarya</taxon>
        <taxon>Ascomycota</taxon>
        <taxon>Pezizomycotina</taxon>
        <taxon>Dothideomycetes</taxon>
        <taxon>Dothideomycetidae</taxon>
        <taxon>Myriangiales</taxon>
        <taxon>Elsinoaceae</taxon>
        <taxon>Elsinoe</taxon>
    </lineage>
</organism>
<gene>
    <name evidence="3" type="ORF">C1H76_0297</name>
</gene>
<dbReference type="PROSITE" id="PS50280">
    <property type="entry name" value="SET"/>
    <property type="match status" value="1"/>
</dbReference>
<protein>
    <submittedName>
        <fullName evidence="3">SET domain-containing protein 2</fullName>
    </submittedName>
</protein>
<evidence type="ECO:0000313" key="3">
    <source>
        <dbReference type="EMBL" id="TKX27460.1"/>
    </source>
</evidence>
<dbReference type="InterPro" id="IPR046341">
    <property type="entry name" value="SET_dom_sf"/>
</dbReference>
<evidence type="ECO:0000313" key="4">
    <source>
        <dbReference type="Proteomes" id="UP000308133"/>
    </source>
</evidence>
<sequence length="370" mass="42353">MLEQDKNRVTEVTMTGTSDSDGMQEKKDSPMDVDFPNKEPESGHQPEPDEIYRSDLLAVRPVPNAGLGLFATAPIPAGTRLIRESPLLTLSDMADLPDLYAKVLALSPSRRSHFWSLAAYRRRHEEVDWIPAIRNTYGNDCDDFDALCDKVLHAWLIYETNRFTVRSEGGARDQMGLFPLAARLNHSCRPNVFHRHNHLIGRLTIHALRDIEAGEEVCTSYIDVVHPMRERRRILRHWGFKCACGECRHPGVAGEHRRKRLEEMTAKMRKEEQRRAMMNWDRWDYARSLGVLEEMVALMGEEGLDESDTLGEVVGLGAEYAMNVGWWDMAREWAQRACEIEERCLGRDGSEWLEARERLAEAEKGPAVPE</sequence>
<dbReference type="SUPFAM" id="SSF82199">
    <property type="entry name" value="SET domain"/>
    <property type="match status" value="1"/>
</dbReference>
<dbReference type="InterPro" id="IPR001214">
    <property type="entry name" value="SET_dom"/>
</dbReference>
<feature type="compositionally biased region" description="Polar residues" evidence="1">
    <location>
        <begin position="10"/>
        <end position="21"/>
    </location>
</feature>
<accession>A0A4U7BCB0</accession>
<feature type="compositionally biased region" description="Basic and acidic residues" evidence="1">
    <location>
        <begin position="23"/>
        <end position="49"/>
    </location>
</feature>
<dbReference type="Pfam" id="PF00856">
    <property type="entry name" value="SET"/>
    <property type="match status" value="1"/>
</dbReference>
<dbReference type="Gene3D" id="1.25.40.10">
    <property type="entry name" value="Tetratricopeptide repeat domain"/>
    <property type="match status" value="1"/>
</dbReference>
<dbReference type="SMART" id="SM00317">
    <property type="entry name" value="SET"/>
    <property type="match status" value="1"/>
</dbReference>